<dbReference type="STRING" id="1300350.Z948_3116"/>
<keyword evidence="1" id="KW-0732">Signal</keyword>
<gene>
    <name evidence="2" type="ORF">DSW25_11140</name>
</gene>
<proteinExistence type="predicted"/>
<protein>
    <recommendedName>
        <fullName evidence="4">WG repeat-containing protein</fullName>
    </recommendedName>
</protein>
<sequence>MRHTLHLAAVAAFSLICDVAQLAAQEILIPPQYDQVGHFNEGLAPVRTGKLWGFINRENKTIVPFEYDEIRRGRDGRFGVKKGGQWGVINSAGEIVIPLQYDDIGVFKDGVAPASKNGKWGFITALGVVETSFQFDQIGQREGNVFPALGGSGNAKQGTWRVMLASPGLEPVAIHDNAEVHVYDGGFKNADTVTGFSEGVAVASFKAGKAQVMNVPWQGIEVRTNRNRFYHSIRPKREGWAAATLNGKSWGYIDENGAFWEPGSLQGARDFSMGVAPIKIDGKWGYMTKQRKYAFRPKYDRAYSFHEGYATMRIGQKRGFLKLENGRIQEYVPPKYEDVFRFQEGIAPIKLNGKWGFLSNGKIPTSGTKRSIIDVLPE</sequence>
<dbReference type="EMBL" id="JAMC01000003">
    <property type="protein sequence ID" value="KEJ89660.1"/>
    <property type="molecule type" value="Genomic_DNA"/>
</dbReference>
<dbReference type="SUPFAM" id="SSF69360">
    <property type="entry name" value="Cell wall binding repeat"/>
    <property type="match status" value="1"/>
</dbReference>
<comment type="caution">
    <text evidence="2">The sequence shown here is derived from an EMBL/GenBank/DDBJ whole genome shotgun (WGS) entry which is preliminary data.</text>
</comment>
<evidence type="ECO:0000313" key="3">
    <source>
        <dbReference type="Proteomes" id="UP000027734"/>
    </source>
</evidence>
<organism evidence="2 3">
    <name type="scientific">Sulfitobacter donghicola DSW-25 = KCTC 12864 = JCM 14565</name>
    <dbReference type="NCBI Taxonomy" id="1300350"/>
    <lineage>
        <taxon>Bacteria</taxon>
        <taxon>Pseudomonadati</taxon>
        <taxon>Pseudomonadota</taxon>
        <taxon>Alphaproteobacteria</taxon>
        <taxon>Rhodobacterales</taxon>
        <taxon>Roseobacteraceae</taxon>
        <taxon>Sulfitobacter</taxon>
    </lineage>
</organism>
<dbReference type="PANTHER" id="PTHR37841">
    <property type="entry name" value="GLR2918 PROTEIN"/>
    <property type="match status" value="1"/>
</dbReference>
<dbReference type="eggNOG" id="COG5263">
    <property type="taxonomic scope" value="Bacteria"/>
</dbReference>
<dbReference type="AlphaFoldDB" id="A0A073IJA2"/>
<accession>A0A073IJA2</accession>
<dbReference type="Pfam" id="PF14903">
    <property type="entry name" value="WG_beta_rep"/>
    <property type="match status" value="4"/>
</dbReference>
<evidence type="ECO:0008006" key="4">
    <source>
        <dbReference type="Google" id="ProtNLM"/>
    </source>
</evidence>
<feature type="chain" id="PRO_5001691600" description="WG repeat-containing protein" evidence="1">
    <location>
        <begin position="24"/>
        <end position="378"/>
    </location>
</feature>
<name>A0A073IJA2_9RHOB</name>
<dbReference type="InterPro" id="IPR032774">
    <property type="entry name" value="WG_beta_rep"/>
</dbReference>
<evidence type="ECO:0000256" key="1">
    <source>
        <dbReference type="SAM" id="SignalP"/>
    </source>
</evidence>
<dbReference type="OrthoDB" id="8176121at2"/>
<dbReference type="Proteomes" id="UP000027734">
    <property type="component" value="Unassembled WGS sequence"/>
</dbReference>
<evidence type="ECO:0000313" key="2">
    <source>
        <dbReference type="EMBL" id="KEJ89660.1"/>
    </source>
</evidence>
<dbReference type="RefSeq" id="WP_025060410.1">
    <property type="nucleotide sequence ID" value="NZ_JAMC01000003.1"/>
</dbReference>
<feature type="signal peptide" evidence="1">
    <location>
        <begin position="1"/>
        <end position="23"/>
    </location>
</feature>
<dbReference type="PANTHER" id="PTHR37841:SF1">
    <property type="entry name" value="DUF3298 DOMAIN-CONTAINING PROTEIN"/>
    <property type="match status" value="1"/>
</dbReference>
<keyword evidence="3" id="KW-1185">Reference proteome</keyword>
<reference evidence="2 3" key="1">
    <citation type="submission" date="2014-01" db="EMBL/GenBank/DDBJ databases">
        <title>Sulfitobacter donghicola JCM 14565 Genome Sequencing.</title>
        <authorList>
            <person name="Lai Q."/>
            <person name="Hong Z."/>
        </authorList>
    </citation>
    <scope>NUCLEOTIDE SEQUENCE [LARGE SCALE GENOMIC DNA]</scope>
    <source>
        <strain evidence="2 3">JCM 14565</strain>
    </source>
</reference>